<evidence type="ECO:0000256" key="9">
    <source>
        <dbReference type="ARBA" id="ARBA00022722"/>
    </source>
</evidence>
<dbReference type="GO" id="GO:0010468">
    <property type="term" value="P:regulation of gene expression"/>
    <property type="evidence" value="ECO:0007669"/>
    <property type="project" value="TreeGrafter"/>
</dbReference>
<dbReference type="AlphaFoldDB" id="A0A2I1NB36"/>
<dbReference type="SUPFAM" id="SSF69065">
    <property type="entry name" value="RNase III domain-like"/>
    <property type="match status" value="1"/>
</dbReference>
<evidence type="ECO:0000256" key="3">
    <source>
        <dbReference type="ARBA" id="ARBA00010183"/>
    </source>
</evidence>
<dbReference type="Gene3D" id="3.30.160.20">
    <property type="match status" value="1"/>
</dbReference>
<comment type="similarity">
    <text evidence="3">Belongs to the ribonuclease III family.</text>
</comment>
<dbReference type="GO" id="GO:0046872">
    <property type="term" value="F:metal ion binding"/>
    <property type="evidence" value="ECO:0007669"/>
    <property type="project" value="UniProtKB-KW"/>
</dbReference>
<feature type="domain" description="RNase III" evidence="17">
    <location>
        <begin position="2"/>
        <end position="125"/>
    </location>
</feature>
<comment type="subcellular location">
    <subcellularLocation>
        <location evidence="2 15">Cytoplasm</location>
    </subcellularLocation>
</comment>
<dbReference type="InterPro" id="IPR014720">
    <property type="entry name" value="dsRBD_dom"/>
</dbReference>
<keyword evidence="7 15" id="KW-0507">mRNA processing</keyword>
<dbReference type="Proteomes" id="UP000234639">
    <property type="component" value="Unassembled WGS sequence"/>
</dbReference>
<reference evidence="18 19" key="1">
    <citation type="submission" date="2017-12" db="EMBL/GenBank/DDBJ databases">
        <title>Phylogenetic diversity of female urinary microbiome.</title>
        <authorList>
            <person name="Thomas-White K."/>
            <person name="Wolfe A.J."/>
        </authorList>
    </citation>
    <scope>NUCLEOTIDE SEQUENCE [LARGE SCALE GENOMIC DNA]</scope>
    <source>
        <strain evidence="18 19">UMB0112</strain>
    </source>
</reference>
<accession>A0A2I1NB36</accession>
<evidence type="ECO:0000259" key="17">
    <source>
        <dbReference type="PROSITE" id="PS50142"/>
    </source>
</evidence>
<dbReference type="CDD" id="cd00593">
    <property type="entry name" value="RIBOc"/>
    <property type="match status" value="1"/>
</dbReference>
<dbReference type="PROSITE" id="PS50142">
    <property type="entry name" value="RNASE_3_2"/>
    <property type="match status" value="1"/>
</dbReference>
<dbReference type="InterPro" id="IPR011907">
    <property type="entry name" value="RNase_III"/>
</dbReference>
<dbReference type="GO" id="GO:0008033">
    <property type="term" value="P:tRNA processing"/>
    <property type="evidence" value="ECO:0007669"/>
    <property type="project" value="UniProtKB-KW"/>
</dbReference>
<dbReference type="PROSITE" id="PS00517">
    <property type="entry name" value="RNASE_3_1"/>
    <property type="match status" value="1"/>
</dbReference>
<dbReference type="CDD" id="cd10845">
    <property type="entry name" value="DSRM_RNAse_III_family"/>
    <property type="match status" value="1"/>
</dbReference>
<feature type="binding site" evidence="15">
    <location>
        <position position="111"/>
    </location>
    <ligand>
        <name>Mg(2+)</name>
        <dbReference type="ChEBI" id="CHEBI:18420"/>
    </ligand>
</feature>
<dbReference type="NCBIfam" id="TIGR02191">
    <property type="entry name" value="RNaseIII"/>
    <property type="match status" value="1"/>
</dbReference>
<evidence type="ECO:0000256" key="4">
    <source>
        <dbReference type="ARBA" id="ARBA00011738"/>
    </source>
</evidence>
<dbReference type="SMART" id="SM00358">
    <property type="entry name" value="DSRM"/>
    <property type="match status" value="1"/>
</dbReference>
<evidence type="ECO:0000256" key="11">
    <source>
        <dbReference type="ARBA" id="ARBA00022759"/>
    </source>
</evidence>
<feature type="domain" description="DRBM" evidence="16">
    <location>
        <begin position="152"/>
        <end position="221"/>
    </location>
</feature>
<keyword evidence="14 15" id="KW-0694">RNA-binding</keyword>
<feature type="binding site" evidence="15">
    <location>
        <position position="114"/>
    </location>
    <ligand>
        <name>Mg(2+)</name>
        <dbReference type="ChEBI" id="CHEBI:18420"/>
    </ligand>
</feature>
<feature type="binding site" evidence="15">
    <location>
        <position position="38"/>
    </location>
    <ligand>
        <name>Mg(2+)</name>
        <dbReference type="ChEBI" id="CHEBI:18420"/>
    </ligand>
</feature>
<dbReference type="InterPro" id="IPR000999">
    <property type="entry name" value="RNase_III_dom"/>
</dbReference>
<dbReference type="Gene3D" id="1.10.1520.10">
    <property type="entry name" value="Ribonuclease III domain"/>
    <property type="match status" value="1"/>
</dbReference>
<protein>
    <recommendedName>
        <fullName evidence="15">Ribonuclease 3</fullName>
        <ecNumber evidence="15">3.1.26.3</ecNumber>
    </recommendedName>
    <alternativeName>
        <fullName evidence="15">Ribonuclease III</fullName>
        <shortName evidence="15">RNase III</shortName>
    </alternativeName>
</protein>
<evidence type="ECO:0000259" key="16">
    <source>
        <dbReference type="PROSITE" id="PS50137"/>
    </source>
</evidence>
<evidence type="ECO:0000256" key="1">
    <source>
        <dbReference type="ARBA" id="ARBA00000109"/>
    </source>
</evidence>
<dbReference type="InterPro" id="IPR036389">
    <property type="entry name" value="RNase_III_sf"/>
</dbReference>
<evidence type="ECO:0000256" key="6">
    <source>
        <dbReference type="ARBA" id="ARBA00022552"/>
    </source>
</evidence>
<keyword evidence="5 15" id="KW-0963">Cytoplasm</keyword>
<evidence type="ECO:0000256" key="2">
    <source>
        <dbReference type="ARBA" id="ARBA00004496"/>
    </source>
</evidence>
<dbReference type="GO" id="GO:0004525">
    <property type="term" value="F:ribonuclease III activity"/>
    <property type="evidence" value="ECO:0007669"/>
    <property type="project" value="UniProtKB-UniRule"/>
</dbReference>
<gene>
    <name evidence="15" type="primary">rnc</name>
    <name evidence="18" type="ORF">CYJ41_04355</name>
</gene>
<keyword evidence="6 15" id="KW-0698">rRNA processing</keyword>
<dbReference type="SMART" id="SM00535">
    <property type="entry name" value="RIBOc"/>
    <property type="match status" value="1"/>
</dbReference>
<dbReference type="PANTHER" id="PTHR11207:SF0">
    <property type="entry name" value="RIBONUCLEASE 3"/>
    <property type="match status" value="1"/>
</dbReference>
<keyword evidence="12 15" id="KW-0378">Hydrolase</keyword>
<feature type="active site" evidence="15">
    <location>
        <position position="114"/>
    </location>
</feature>
<dbReference type="GO" id="GO:0006397">
    <property type="term" value="P:mRNA processing"/>
    <property type="evidence" value="ECO:0007669"/>
    <property type="project" value="UniProtKB-UniRule"/>
</dbReference>
<dbReference type="GO" id="GO:0042802">
    <property type="term" value="F:identical protein binding"/>
    <property type="evidence" value="ECO:0007669"/>
    <property type="project" value="UniProtKB-ARBA"/>
</dbReference>
<name>A0A2I1NB36_9BACT</name>
<dbReference type="PANTHER" id="PTHR11207">
    <property type="entry name" value="RIBONUCLEASE III"/>
    <property type="match status" value="1"/>
</dbReference>
<proteinExistence type="inferred from homology"/>
<dbReference type="EC" id="3.1.26.3" evidence="15"/>
<evidence type="ECO:0000256" key="10">
    <source>
        <dbReference type="ARBA" id="ARBA00022723"/>
    </source>
</evidence>
<evidence type="ECO:0000256" key="12">
    <source>
        <dbReference type="ARBA" id="ARBA00022801"/>
    </source>
</evidence>
<comment type="caution">
    <text evidence="18">The sequence shown here is derived from an EMBL/GenBank/DDBJ whole genome shotgun (WGS) entry which is preliminary data.</text>
</comment>
<dbReference type="Pfam" id="PF00035">
    <property type="entry name" value="dsrm"/>
    <property type="match status" value="1"/>
</dbReference>
<keyword evidence="10 15" id="KW-0479">Metal-binding</keyword>
<evidence type="ECO:0000256" key="5">
    <source>
        <dbReference type="ARBA" id="ARBA00022490"/>
    </source>
</evidence>
<keyword evidence="15" id="KW-0699">rRNA-binding</keyword>
<comment type="cofactor">
    <cofactor evidence="15">
        <name>Mg(2+)</name>
        <dbReference type="ChEBI" id="CHEBI:18420"/>
    </cofactor>
</comment>
<dbReference type="Pfam" id="PF14622">
    <property type="entry name" value="Ribonucleas_3_3"/>
    <property type="match status" value="1"/>
</dbReference>
<evidence type="ECO:0000256" key="13">
    <source>
        <dbReference type="ARBA" id="ARBA00022842"/>
    </source>
</evidence>
<evidence type="ECO:0000256" key="8">
    <source>
        <dbReference type="ARBA" id="ARBA00022694"/>
    </source>
</evidence>
<comment type="subunit">
    <text evidence="4 15">Homodimer.</text>
</comment>
<dbReference type="FunFam" id="3.30.160.20:FF:000003">
    <property type="entry name" value="Ribonuclease 3"/>
    <property type="match status" value="1"/>
</dbReference>
<feature type="active site" evidence="15">
    <location>
        <position position="42"/>
    </location>
</feature>
<comment type="function">
    <text evidence="15">Digests double-stranded RNA. Involved in the processing of primary rRNA transcript to yield the immediate precursors to the large and small rRNAs (23S and 16S). Processes some mRNAs, and tRNAs when they are encoded in the rRNA operon. Processes pre-crRNA and tracrRNA of type II CRISPR loci if present in the organism.</text>
</comment>
<keyword evidence="13 15" id="KW-0460">Magnesium</keyword>
<evidence type="ECO:0000256" key="15">
    <source>
        <dbReference type="HAMAP-Rule" id="MF_00104"/>
    </source>
</evidence>
<evidence type="ECO:0000256" key="14">
    <source>
        <dbReference type="ARBA" id="ARBA00022884"/>
    </source>
</evidence>
<dbReference type="HAMAP" id="MF_00104">
    <property type="entry name" value="RNase_III"/>
    <property type="match status" value="1"/>
</dbReference>
<dbReference type="RefSeq" id="WP_101637151.1">
    <property type="nucleotide sequence ID" value="NZ_CAKZWX010000011.1"/>
</dbReference>
<comment type="catalytic activity">
    <reaction evidence="1 15">
        <text>Endonucleolytic cleavage to 5'-phosphomonoester.</text>
        <dbReference type="EC" id="3.1.26.3"/>
    </reaction>
</comment>
<dbReference type="GO" id="GO:0006364">
    <property type="term" value="P:rRNA processing"/>
    <property type="evidence" value="ECO:0007669"/>
    <property type="project" value="UniProtKB-UniRule"/>
</dbReference>
<keyword evidence="11 15" id="KW-0255">Endonuclease</keyword>
<keyword evidence="9 15" id="KW-0540">Nuclease</keyword>
<organism evidence="18 19">
    <name type="scientific">Campylobacter ureolyticus</name>
    <dbReference type="NCBI Taxonomy" id="827"/>
    <lineage>
        <taxon>Bacteria</taxon>
        <taxon>Pseudomonadati</taxon>
        <taxon>Campylobacterota</taxon>
        <taxon>Epsilonproteobacteria</taxon>
        <taxon>Campylobacterales</taxon>
        <taxon>Campylobacteraceae</taxon>
        <taxon>Campylobacter</taxon>
    </lineage>
</organism>
<evidence type="ECO:0000313" key="18">
    <source>
        <dbReference type="EMBL" id="PKZ29589.1"/>
    </source>
</evidence>
<dbReference type="FunFam" id="1.10.1520.10:FF:000001">
    <property type="entry name" value="Ribonuclease 3"/>
    <property type="match status" value="1"/>
</dbReference>
<dbReference type="GO" id="GO:0005737">
    <property type="term" value="C:cytoplasm"/>
    <property type="evidence" value="ECO:0007669"/>
    <property type="project" value="UniProtKB-SubCell"/>
</dbReference>
<sequence length="225" mass="25394">MLEKLQKKLNYNFQDLDLLQRALTHKSSNKPYSNERLEYLGDAVMDLVVAKYLFEKFKNTPEGDLSKLRAALVNETSFAKLAKALNLGDFIIISSAEERNNGRNKNSLLSDAFEALMGAVFLEIGFEKTSKIALNLLEKEYHHISLEEIVKDYKTKLQEITQSILGLIPTYILLDSKGPDHKKEFKIGVFLGDEKYGEAVGKSKKDAEQKAAKIAIETLHKKGRA</sequence>
<evidence type="ECO:0000313" key="19">
    <source>
        <dbReference type="Proteomes" id="UP000234639"/>
    </source>
</evidence>
<dbReference type="GO" id="GO:0003725">
    <property type="term" value="F:double-stranded RNA binding"/>
    <property type="evidence" value="ECO:0007669"/>
    <property type="project" value="TreeGrafter"/>
</dbReference>
<evidence type="ECO:0000256" key="7">
    <source>
        <dbReference type="ARBA" id="ARBA00022664"/>
    </source>
</evidence>
<dbReference type="PROSITE" id="PS50137">
    <property type="entry name" value="DS_RBD"/>
    <property type="match status" value="1"/>
</dbReference>
<dbReference type="GO" id="GO:0019843">
    <property type="term" value="F:rRNA binding"/>
    <property type="evidence" value="ECO:0007669"/>
    <property type="project" value="UniProtKB-KW"/>
</dbReference>
<dbReference type="SUPFAM" id="SSF54768">
    <property type="entry name" value="dsRNA-binding domain-like"/>
    <property type="match status" value="1"/>
</dbReference>
<keyword evidence="8 15" id="KW-0819">tRNA processing</keyword>
<dbReference type="EMBL" id="PKHU01000003">
    <property type="protein sequence ID" value="PKZ29589.1"/>
    <property type="molecule type" value="Genomic_DNA"/>
</dbReference>